<dbReference type="GO" id="GO:0003677">
    <property type="term" value="F:DNA binding"/>
    <property type="evidence" value="ECO:0007669"/>
    <property type="project" value="InterPro"/>
</dbReference>
<protein>
    <submittedName>
        <fullName evidence="4">HDL393Cp</fullName>
    </submittedName>
</protein>
<organism evidence="4 5">
    <name type="scientific">Eremothecium sinecaudum</name>
    <dbReference type="NCBI Taxonomy" id="45286"/>
    <lineage>
        <taxon>Eukaryota</taxon>
        <taxon>Fungi</taxon>
        <taxon>Dikarya</taxon>
        <taxon>Ascomycota</taxon>
        <taxon>Saccharomycotina</taxon>
        <taxon>Saccharomycetes</taxon>
        <taxon>Saccharomycetales</taxon>
        <taxon>Saccharomycetaceae</taxon>
        <taxon>Eremothecium</taxon>
    </lineage>
</organism>
<proteinExistence type="inferred from homology"/>
<dbReference type="Gene3D" id="2.40.50.140">
    <property type="entry name" value="Nucleic acid-binding proteins"/>
    <property type="match status" value="1"/>
</dbReference>
<dbReference type="EMBL" id="CP014244">
    <property type="protein sequence ID" value="AMD20351.1"/>
    <property type="molecule type" value="Genomic_DNA"/>
</dbReference>
<evidence type="ECO:0000256" key="1">
    <source>
        <dbReference type="ARBA" id="ARBA00004123"/>
    </source>
</evidence>
<accession>A0A0X8HQX9</accession>
<name>A0A0X8HQX9_9SACH</name>
<sequence length="116" mass="12840">MSHQTPRVDPSRIGTSNYSVFRLIGKVTAQPSQDEITIQSPTSNGGMITLSSVRVSQLTKFKIDVWYEFLCRANDTGDAGFLVLDVLELPLTDGEQLSIDGVVALQNLTEKFPEMY</sequence>
<dbReference type="STRING" id="45286.A0A0X8HQX9"/>
<dbReference type="GO" id="GO:0006260">
    <property type="term" value="P:DNA replication"/>
    <property type="evidence" value="ECO:0007669"/>
    <property type="project" value="InterPro"/>
</dbReference>
<dbReference type="Proteomes" id="UP000243052">
    <property type="component" value="Chromosome iv"/>
</dbReference>
<comment type="subcellular location">
    <subcellularLocation>
        <location evidence="1">Nucleus</location>
    </subcellularLocation>
</comment>
<evidence type="ECO:0000256" key="3">
    <source>
        <dbReference type="ARBA" id="ARBA00023242"/>
    </source>
</evidence>
<evidence type="ECO:0000313" key="4">
    <source>
        <dbReference type="EMBL" id="AMD20351.1"/>
    </source>
</evidence>
<dbReference type="AlphaFoldDB" id="A0A0X8HQX9"/>
<dbReference type="RefSeq" id="XP_017987347.1">
    <property type="nucleotide sequence ID" value="XM_018132075.1"/>
</dbReference>
<keyword evidence="5" id="KW-1185">Reference proteome</keyword>
<dbReference type="Pfam" id="PF08661">
    <property type="entry name" value="Rep_fac-A_3"/>
    <property type="match status" value="1"/>
</dbReference>
<evidence type="ECO:0000256" key="2">
    <source>
        <dbReference type="ARBA" id="ARBA00009761"/>
    </source>
</evidence>
<dbReference type="OrthoDB" id="4040097at2759"/>
<keyword evidence="3" id="KW-0539">Nucleus</keyword>
<dbReference type="GO" id="GO:0006310">
    <property type="term" value="P:DNA recombination"/>
    <property type="evidence" value="ECO:0007669"/>
    <property type="project" value="InterPro"/>
</dbReference>
<evidence type="ECO:0000313" key="5">
    <source>
        <dbReference type="Proteomes" id="UP000243052"/>
    </source>
</evidence>
<gene>
    <name evidence="4" type="ORF">AW171_hschr42240</name>
</gene>
<dbReference type="GO" id="GO:0031981">
    <property type="term" value="C:nuclear lumen"/>
    <property type="evidence" value="ECO:0007669"/>
    <property type="project" value="UniProtKB-ARBA"/>
</dbReference>
<dbReference type="GeneID" id="28723594"/>
<reference evidence="4 5" key="1">
    <citation type="submission" date="2016-01" db="EMBL/GenBank/DDBJ databases">
        <title>Genome sequence of the yeast Holleya sinecauda.</title>
        <authorList>
            <person name="Dietrich F.S."/>
        </authorList>
    </citation>
    <scope>NUCLEOTIDE SEQUENCE [LARGE SCALE GENOMIC DNA]</scope>
    <source>
        <strain evidence="4 5">ATCC 58844</strain>
    </source>
</reference>
<dbReference type="GO" id="GO:0006281">
    <property type="term" value="P:DNA repair"/>
    <property type="evidence" value="ECO:0007669"/>
    <property type="project" value="InterPro"/>
</dbReference>
<dbReference type="InterPro" id="IPR012340">
    <property type="entry name" value="NA-bd_OB-fold"/>
</dbReference>
<dbReference type="InterPro" id="IPR013970">
    <property type="entry name" value="Rfa2"/>
</dbReference>
<comment type="similarity">
    <text evidence="2">Belongs to the replication factor A protein 3 family.</text>
</comment>